<reference evidence="4 5" key="1">
    <citation type="submission" date="2015-03" db="EMBL/GenBank/DDBJ databases">
        <title>Genome sequencing of Methylobacterium variabile DSM 16961.</title>
        <authorList>
            <person name="Chaudhry V."/>
            <person name="Patil P.B."/>
        </authorList>
    </citation>
    <scope>NUCLEOTIDE SEQUENCE [LARGE SCALE GENOMIC DNA]</scope>
    <source>
        <strain evidence="4 5">DSM 16961</strain>
    </source>
</reference>
<protein>
    <recommendedName>
        <fullName evidence="3">3-hydroxy-3-methylglutaryl coenzyme A reductase</fullName>
        <shortName evidence="3">HMG-CoA reductase</shortName>
        <ecNumber evidence="3">1.1.1.88</ecNumber>
    </recommendedName>
</protein>
<keyword evidence="2 3" id="KW-0560">Oxidoreductase</keyword>
<dbReference type="PATRIC" id="fig|298794.3.peg.6107"/>
<keyword evidence="5" id="KW-1185">Reference proteome</keyword>
<dbReference type="GO" id="GO:0015936">
    <property type="term" value="P:coenzyme A metabolic process"/>
    <property type="evidence" value="ECO:0007669"/>
    <property type="project" value="InterPro"/>
</dbReference>
<dbReference type="InterPro" id="IPR002202">
    <property type="entry name" value="HMG_CoA_Rdtase"/>
</dbReference>
<proteinExistence type="inferred from homology"/>
<dbReference type="PROSITE" id="PS01192">
    <property type="entry name" value="HMG_COA_REDUCTASE_3"/>
    <property type="match status" value="1"/>
</dbReference>
<dbReference type="RefSeq" id="WP_048443718.1">
    <property type="nucleotide sequence ID" value="NZ_LABY01000050.1"/>
</dbReference>
<dbReference type="PROSITE" id="PS00066">
    <property type="entry name" value="HMG_COA_REDUCTASE_1"/>
    <property type="match status" value="1"/>
</dbReference>
<dbReference type="PRINTS" id="PR00071">
    <property type="entry name" value="HMGCOARDTASE"/>
</dbReference>
<comment type="caution">
    <text evidence="4">The sequence shown here is derived from an EMBL/GenBank/DDBJ whole genome shotgun (WGS) entry which is preliminary data.</text>
</comment>
<dbReference type="CDD" id="cd00644">
    <property type="entry name" value="HMG-CoA_reductase_classII"/>
    <property type="match status" value="1"/>
</dbReference>
<dbReference type="EMBL" id="LABY01000050">
    <property type="protein sequence ID" value="KMO40198.1"/>
    <property type="molecule type" value="Genomic_DNA"/>
</dbReference>
<name>A0A0J6T3M0_9HYPH</name>
<dbReference type="InterPro" id="IPR023076">
    <property type="entry name" value="HMG_CoA_Rdtase_CS"/>
</dbReference>
<dbReference type="EC" id="1.1.1.88" evidence="3"/>
<comment type="catalytic activity">
    <reaction evidence="3">
        <text>(R)-mevalonate + 2 NAD(+) + CoA = (3S)-3-hydroxy-3-methylglutaryl-CoA + 2 NADH + 2 H(+)</text>
        <dbReference type="Rhea" id="RHEA:14833"/>
        <dbReference type="ChEBI" id="CHEBI:15378"/>
        <dbReference type="ChEBI" id="CHEBI:36464"/>
        <dbReference type="ChEBI" id="CHEBI:43074"/>
        <dbReference type="ChEBI" id="CHEBI:57287"/>
        <dbReference type="ChEBI" id="CHEBI:57540"/>
        <dbReference type="ChEBI" id="CHEBI:57945"/>
        <dbReference type="EC" id="1.1.1.88"/>
    </reaction>
</comment>
<dbReference type="AlphaFoldDB" id="A0A0J6T3M0"/>
<gene>
    <name evidence="4" type="ORF">VQ02_08370</name>
</gene>
<dbReference type="InterPro" id="IPR023074">
    <property type="entry name" value="HMG_CoA_Rdtase_cat_sf"/>
</dbReference>
<dbReference type="Gene3D" id="3.90.770.10">
    <property type="entry name" value="3-hydroxy-3-methylglutaryl-coenzyme A Reductase, Chain A, domain 2"/>
    <property type="match status" value="2"/>
</dbReference>
<dbReference type="GO" id="GO:0140643">
    <property type="term" value="F:hydroxymethylglutaryl-CoA reductase (NADH) activity"/>
    <property type="evidence" value="ECO:0007669"/>
    <property type="project" value="UniProtKB-EC"/>
</dbReference>
<dbReference type="Pfam" id="PF00368">
    <property type="entry name" value="HMG-CoA_red"/>
    <property type="match status" value="1"/>
</dbReference>
<dbReference type="Gene3D" id="1.10.8.660">
    <property type="match status" value="1"/>
</dbReference>
<sequence length="436" mass="46018">MQSTPLANRTSRIAGFHKKSPRERLDLVAAFADLSDSEVAHLAEFGNLAPDLADRLIENVVGTMTIPLGIATNMRIDGEDVLIPMATEESSVVAAVCNAARQVYEDGFTTSVSGNLMIAQVQAVGVSDPHAARLRILEQREALRALCDACDPVLVRLGGGLRDVEVRVLDSLSGPMVVTHLIVDTRDAMGANAVNTMAEAVAPHIAGWSGGRVYLRILSNLADRRLARAHAIWRTDAIGGPEVRDGIVSAYHLAEADPYRAATHNKGIMNGIDAVVLATGNDTRAIEAGAHAYAARSGRYTSLTRYEVTASGDLSASIELPLAVGLVGGATKLHPTAQACLKILGATTAERLARIIAAVGLAQNFSALKALATTGIQKGHMALHAQNIAMMAGAVGEEIEAVARVLVEGHRVRLDVAQEVLAEIRRGSRPSADKPE</sequence>
<dbReference type="GO" id="GO:0004420">
    <property type="term" value="F:hydroxymethylglutaryl-CoA reductase (NADPH) activity"/>
    <property type="evidence" value="ECO:0007669"/>
    <property type="project" value="InterPro"/>
</dbReference>
<organism evidence="4 5">
    <name type="scientific">Methylobacterium variabile</name>
    <dbReference type="NCBI Taxonomy" id="298794"/>
    <lineage>
        <taxon>Bacteria</taxon>
        <taxon>Pseudomonadati</taxon>
        <taxon>Pseudomonadota</taxon>
        <taxon>Alphaproteobacteria</taxon>
        <taxon>Hyphomicrobiales</taxon>
        <taxon>Methylobacteriaceae</taxon>
        <taxon>Methylobacterium</taxon>
    </lineage>
</organism>
<dbReference type="InterPro" id="IPR009029">
    <property type="entry name" value="HMG_CoA_Rdtase_sub-bd_dom_sf"/>
</dbReference>
<dbReference type="UniPathway" id="UPA00257">
    <property type="reaction ID" value="UER00367"/>
</dbReference>
<dbReference type="InterPro" id="IPR004553">
    <property type="entry name" value="HMG_CoA_Rdtase_bac-typ"/>
</dbReference>
<dbReference type="PANTHER" id="PTHR10572:SF24">
    <property type="entry name" value="3-HYDROXY-3-METHYLGLUTARYL-COENZYME A REDUCTASE"/>
    <property type="match status" value="1"/>
</dbReference>
<dbReference type="SUPFAM" id="SSF56542">
    <property type="entry name" value="Substrate-binding domain of HMG-CoA reductase"/>
    <property type="match status" value="1"/>
</dbReference>
<dbReference type="PROSITE" id="PS50065">
    <property type="entry name" value="HMG_COA_REDUCTASE_4"/>
    <property type="match status" value="1"/>
</dbReference>
<dbReference type="OrthoDB" id="9764892at2"/>
<accession>A0A0J6T3M0</accession>
<dbReference type="InterPro" id="IPR009023">
    <property type="entry name" value="HMG_CoA_Rdtase_NAD(P)-bd_sf"/>
</dbReference>
<evidence type="ECO:0000256" key="3">
    <source>
        <dbReference type="RuleBase" id="RU361219"/>
    </source>
</evidence>
<evidence type="ECO:0000313" key="5">
    <source>
        <dbReference type="Proteomes" id="UP000035955"/>
    </source>
</evidence>
<dbReference type="Proteomes" id="UP000035955">
    <property type="component" value="Unassembled WGS sequence"/>
</dbReference>
<dbReference type="PANTHER" id="PTHR10572">
    <property type="entry name" value="3-HYDROXY-3-METHYLGLUTARYL-COENZYME A REDUCTASE"/>
    <property type="match status" value="1"/>
</dbReference>
<evidence type="ECO:0000256" key="1">
    <source>
        <dbReference type="ARBA" id="ARBA00007661"/>
    </source>
</evidence>
<keyword evidence="3" id="KW-0520">NAD</keyword>
<evidence type="ECO:0000256" key="2">
    <source>
        <dbReference type="ARBA" id="ARBA00023002"/>
    </source>
</evidence>
<comment type="similarity">
    <text evidence="1 3">Belongs to the HMG-CoA reductase family.</text>
</comment>
<dbReference type="NCBIfam" id="TIGR00532">
    <property type="entry name" value="HMG_CoA_R_NAD"/>
    <property type="match status" value="1"/>
</dbReference>
<comment type="pathway">
    <text evidence="3">Metabolic intermediate metabolism; (R)-mevalonate degradation; (S)-3-hydroxy-3-methylglutaryl-CoA from (R)-mevalonate: step 1/1.</text>
</comment>
<dbReference type="SUPFAM" id="SSF55035">
    <property type="entry name" value="NAD-binding domain of HMG-CoA reductase"/>
    <property type="match status" value="1"/>
</dbReference>
<dbReference type="PROSITE" id="PS00318">
    <property type="entry name" value="HMG_COA_REDUCTASE_2"/>
    <property type="match status" value="1"/>
</dbReference>
<evidence type="ECO:0000313" key="4">
    <source>
        <dbReference type="EMBL" id="KMO40198.1"/>
    </source>
</evidence>